<keyword evidence="3 9" id="KW-0808">Transferase</keyword>
<reference evidence="9 10" key="1">
    <citation type="submission" date="2022-03" db="EMBL/GenBank/DDBJ databases">
        <title>Isotopic signatures of nitrous oxide derived from detoxification processes.</title>
        <authorList>
            <person name="Behrendt U."/>
            <person name="Buchen C."/>
            <person name="Well R."/>
            <person name="Ulrich A."/>
            <person name="Rohe L."/>
            <person name="Kolb S."/>
            <person name="Schloter M."/>
            <person name="Horn M.A."/>
            <person name="Augustin J."/>
        </authorList>
    </citation>
    <scope>NUCLEOTIDE SEQUENCE [LARGE SCALE GENOMIC DNA]</scope>
    <source>
        <strain evidence="9 10">S4-C24</strain>
    </source>
</reference>
<dbReference type="Proteomes" id="UP000829069">
    <property type="component" value="Chromosome"/>
</dbReference>
<evidence type="ECO:0000259" key="8">
    <source>
        <dbReference type="Pfam" id="PF02397"/>
    </source>
</evidence>
<evidence type="ECO:0000313" key="9">
    <source>
        <dbReference type="EMBL" id="UNK47715.1"/>
    </source>
</evidence>
<dbReference type="PANTHER" id="PTHR30576:SF0">
    <property type="entry name" value="UNDECAPRENYL-PHOSPHATE N-ACETYLGALACTOSAMINYL 1-PHOSPHATE TRANSFERASE-RELATED"/>
    <property type="match status" value="1"/>
</dbReference>
<feature type="transmembrane region" description="Helical" evidence="7">
    <location>
        <begin position="86"/>
        <end position="105"/>
    </location>
</feature>
<feature type="transmembrane region" description="Helical" evidence="7">
    <location>
        <begin position="60"/>
        <end position="80"/>
    </location>
</feature>
<feature type="transmembrane region" description="Helical" evidence="7">
    <location>
        <begin position="15"/>
        <end position="39"/>
    </location>
</feature>
<gene>
    <name evidence="9" type="ORF">MNQ99_18185</name>
</gene>
<evidence type="ECO:0000256" key="4">
    <source>
        <dbReference type="ARBA" id="ARBA00022692"/>
    </source>
</evidence>
<comment type="subcellular location">
    <subcellularLocation>
        <location evidence="1">Membrane</location>
        <topology evidence="1">Multi-pass membrane protein</topology>
    </subcellularLocation>
</comment>
<protein>
    <submittedName>
        <fullName evidence="9">Sugar transferase</fullName>
    </submittedName>
</protein>
<organism evidence="9 10">
    <name type="scientific">Arthrobacter sulfonylureivorans</name>
    <dbReference type="NCBI Taxonomy" id="2486855"/>
    <lineage>
        <taxon>Bacteria</taxon>
        <taxon>Bacillati</taxon>
        <taxon>Actinomycetota</taxon>
        <taxon>Actinomycetes</taxon>
        <taxon>Micrococcales</taxon>
        <taxon>Micrococcaceae</taxon>
        <taxon>Arthrobacter</taxon>
    </lineage>
</organism>
<keyword evidence="4 7" id="KW-0812">Transmembrane</keyword>
<comment type="similarity">
    <text evidence="2">Belongs to the bacterial sugar transferase family.</text>
</comment>
<sequence length="451" mass="49163">MLAQILWLELPGHHVLVAGLGIPYTAVTAVLGFVWLIALGTNQSRSVPMLGSGTDEYRRVIEATFSVFGLFAACAMLLKIDLARGLLAVALPLGLFALLATRHLWRLWLRGQRSLGAYSERALLVGRTADVAFVAERILKAPDAGYRLVGAAISAAQGENEASSLSIGRAHSIPVIADPDNIVEAVNRHNIDAVIIAGTDESRTALRELGWALGETGTVLVVASNVGDISGPRINWRPVEGLPLMRISLPAFEGSKYILKRAFDVLTTGVGLLCVLPLMLLVAIAIRLDSAGPVFFRQERIGLNGKPFWILKFRSMYTDADKDVAGVLDSGMRVFYKAKCDPRITKVGAFIRKYSLDELPQLWNVLRGDMSLVGPRPQINEEVALYDSAMNRRLLVKPGITGLWQVSGRSDLDLNESVRLDLYYTENWSLAGDLTIIMRTVRAVAKGSGAY</sequence>
<dbReference type="GO" id="GO:0016740">
    <property type="term" value="F:transferase activity"/>
    <property type="evidence" value="ECO:0007669"/>
    <property type="project" value="UniProtKB-KW"/>
</dbReference>
<evidence type="ECO:0000256" key="3">
    <source>
        <dbReference type="ARBA" id="ARBA00022679"/>
    </source>
</evidence>
<dbReference type="InterPro" id="IPR017475">
    <property type="entry name" value="EPS_sugar_tfrase"/>
</dbReference>
<keyword evidence="5 7" id="KW-1133">Transmembrane helix</keyword>
<evidence type="ECO:0000313" key="10">
    <source>
        <dbReference type="Proteomes" id="UP000829069"/>
    </source>
</evidence>
<dbReference type="EMBL" id="CP093326">
    <property type="protein sequence ID" value="UNK47715.1"/>
    <property type="molecule type" value="Genomic_DNA"/>
</dbReference>
<feature type="transmembrane region" description="Helical" evidence="7">
    <location>
        <begin position="265"/>
        <end position="286"/>
    </location>
</feature>
<evidence type="ECO:0000256" key="6">
    <source>
        <dbReference type="ARBA" id="ARBA00023136"/>
    </source>
</evidence>
<dbReference type="PANTHER" id="PTHR30576">
    <property type="entry name" value="COLANIC BIOSYNTHESIS UDP-GLUCOSE LIPID CARRIER TRANSFERASE"/>
    <property type="match status" value="1"/>
</dbReference>
<keyword evidence="10" id="KW-1185">Reference proteome</keyword>
<evidence type="ECO:0000256" key="2">
    <source>
        <dbReference type="ARBA" id="ARBA00006464"/>
    </source>
</evidence>
<dbReference type="InterPro" id="IPR003362">
    <property type="entry name" value="Bact_transf"/>
</dbReference>
<proteinExistence type="inferred from homology"/>
<dbReference type="Gene3D" id="3.40.50.720">
    <property type="entry name" value="NAD(P)-binding Rossmann-like Domain"/>
    <property type="match status" value="1"/>
</dbReference>
<dbReference type="Pfam" id="PF02397">
    <property type="entry name" value="Bac_transf"/>
    <property type="match status" value="1"/>
</dbReference>
<evidence type="ECO:0000256" key="1">
    <source>
        <dbReference type="ARBA" id="ARBA00004141"/>
    </source>
</evidence>
<name>A0ABY3WBL4_9MICC</name>
<accession>A0ABY3WBL4</accession>
<dbReference type="Pfam" id="PF13727">
    <property type="entry name" value="CoA_binding_3"/>
    <property type="match status" value="1"/>
</dbReference>
<dbReference type="NCBIfam" id="TIGR03025">
    <property type="entry name" value="EPS_sugtrans"/>
    <property type="match status" value="1"/>
</dbReference>
<evidence type="ECO:0000256" key="7">
    <source>
        <dbReference type="SAM" id="Phobius"/>
    </source>
</evidence>
<evidence type="ECO:0000256" key="5">
    <source>
        <dbReference type="ARBA" id="ARBA00022989"/>
    </source>
</evidence>
<keyword evidence="6 7" id="KW-0472">Membrane</keyword>
<feature type="domain" description="Bacterial sugar transferase" evidence="8">
    <location>
        <begin position="260"/>
        <end position="445"/>
    </location>
</feature>